<dbReference type="InterPro" id="IPR050151">
    <property type="entry name" value="Class-I_Pyr_Nuc-Dis_Oxidored"/>
</dbReference>
<dbReference type="SUPFAM" id="SSF51905">
    <property type="entry name" value="FAD/NAD(P)-binding domain"/>
    <property type="match status" value="1"/>
</dbReference>
<evidence type="ECO:0000313" key="3">
    <source>
        <dbReference type="Proteomes" id="UP000265618"/>
    </source>
</evidence>
<accession>A0A9K3GQR2</accession>
<organism evidence="2 3">
    <name type="scientific">Kipferlia bialata</name>
    <dbReference type="NCBI Taxonomy" id="797122"/>
    <lineage>
        <taxon>Eukaryota</taxon>
        <taxon>Metamonada</taxon>
        <taxon>Carpediemonas-like organisms</taxon>
        <taxon>Kipferlia</taxon>
    </lineage>
</organism>
<dbReference type="AlphaFoldDB" id="A0A9K3GQR2"/>
<proteinExistence type="inferred from homology"/>
<dbReference type="PANTHER" id="PTHR22912">
    <property type="entry name" value="DISULFIDE OXIDOREDUCTASE"/>
    <property type="match status" value="1"/>
</dbReference>
<feature type="non-terminal residue" evidence="2">
    <location>
        <position position="1"/>
    </location>
</feature>
<comment type="similarity">
    <text evidence="1">Belongs to the class-I pyridine nucleotide-disulfide oxidoreductase family.</text>
</comment>
<protein>
    <recommendedName>
        <fullName evidence="4">FAD/NAD(P)-binding domain-containing protein</fullName>
    </recommendedName>
</protein>
<dbReference type="InterPro" id="IPR036188">
    <property type="entry name" value="FAD/NAD-bd_sf"/>
</dbReference>
<keyword evidence="3" id="KW-1185">Reference proteome</keyword>
<dbReference type="Gene3D" id="3.50.50.60">
    <property type="entry name" value="FAD/NAD(P)-binding domain"/>
    <property type="match status" value="1"/>
</dbReference>
<dbReference type="EMBL" id="BDIP01007288">
    <property type="protein sequence ID" value="GIQ91185.1"/>
    <property type="molecule type" value="Genomic_DNA"/>
</dbReference>
<reference evidence="2 3" key="1">
    <citation type="journal article" date="2018" name="PLoS ONE">
        <title>The draft genome of Kipferlia bialata reveals reductive genome evolution in fornicate parasites.</title>
        <authorList>
            <person name="Tanifuji G."/>
            <person name="Takabayashi S."/>
            <person name="Kume K."/>
            <person name="Takagi M."/>
            <person name="Nakayama T."/>
            <person name="Kamikawa R."/>
            <person name="Inagaki Y."/>
            <person name="Hashimoto T."/>
        </authorList>
    </citation>
    <scope>NUCLEOTIDE SEQUENCE [LARGE SCALE GENOMIC DNA]</scope>
    <source>
        <strain evidence="2">NY0173</strain>
    </source>
</reference>
<dbReference type="GO" id="GO:0050660">
    <property type="term" value="F:flavin adenine dinucleotide binding"/>
    <property type="evidence" value="ECO:0007669"/>
    <property type="project" value="TreeGrafter"/>
</dbReference>
<sequence length="59" mass="6159">MSESATPKHYDLFCIGAGVGMKIAKNCAVDLGWTVGIAEADKVVGTCLNRGCIPSKAFI</sequence>
<dbReference type="PANTHER" id="PTHR22912:SF151">
    <property type="entry name" value="DIHYDROLIPOYL DEHYDROGENASE, MITOCHONDRIAL"/>
    <property type="match status" value="1"/>
</dbReference>
<evidence type="ECO:0008006" key="4">
    <source>
        <dbReference type="Google" id="ProtNLM"/>
    </source>
</evidence>
<dbReference type="OrthoDB" id="5956163at2759"/>
<dbReference type="GO" id="GO:0006103">
    <property type="term" value="P:2-oxoglutarate metabolic process"/>
    <property type="evidence" value="ECO:0007669"/>
    <property type="project" value="TreeGrafter"/>
</dbReference>
<evidence type="ECO:0000313" key="2">
    <source>
        <dbReference type="EMBL" id="GIQ91185.1"/>
    </source>
</evidence>
<comment type="caution">
    <text evidence="2">The sequence shown here is derived from an EMBL/GenBank/DDBJ whole genome shotgun (WGS) entry which is preliminary data.</text>
</comment>
<name>A0A9K3GQR2_9EUKA</name>
<gene>
    <name evidence="2" type="ORF">KIPB_014325</name>
</gene>
<dbReference type="Proteomes" id="UP000265618">
    <property type="component" value="Unassembled WGS sequence"/>
</dbReference>
<evidence type="ECO:0000256" key="1">
    <source>
        <dbReference type="ARBA" id="ARBA00007532"/>
    </source>
</evidence>
<dbReference type="GO" id="GO:0004148">
    <property type="term" value="F:dihydrolipoyl dehydrogenase (NADH) activity"/>
    <property type="evidence" value="ECO:0007669"/>
    <property type="project" value="TreeGrafter"/>
</dbReference>
<dbReference type="PRINTS" id="PR00411">
    <property type="entry name" value="PNDRDTASEI"/>
</dbReference>